<keyword evidence="3" id="KW-1185">Reference proteome</keyword>
<dbReference type="KEGG" id="thf:MA03_01715"/>
<keyword evidence="1" id="KW-0812">Transmembrane</keyword>
<dbReference type="SUPFAM" id="SSF46785">
    <property type="entry name" value="Winged helix' DNA-binding domain"/>
    <property type="match status" value="1"/>
</dbReference>
<gene>
    <name evidence="2" type="ORF">MA03_01715</name>
</gene>
<protein>
    <recommendedName>
        <fullName evidence="4">Winged helix-turn-helix transcriptional regulator</fullName>
    </recommendedName>
</protein>
<dbReference type="STRING" id="1550241.MA03_01715"/>
<dbReference type="PRINTS" id="PR00033">
    <property type="entry name" value="HTHASNC"/>
</dbReference>
<evidence type="ECO:0000313" key="2">
    <source>
        <dbReference type="EMBL" id="AKG38256.1"/>
    </source>
</evidence>
<keyword evidence="1" id="KW-0472">Membrane</keyword>
<evidence type="ECO:0000313" key="3">
    <source>
        <dbReference type="Proteomes" id="UP000067434"/>
    </source>
</evidence>
<keyword evidence="1" id="KW-1133">Transmembrane helix</keyword>
<organism evidence="2 3">
    <name type="scientific">Infirmifilum uzonense</name>
    <dbReference type="NCBI Taxonomy" id="1550241"/>
    <lineage>
        <taxon>Archaea</taxon>
        <taxon>Thermoproteota</taxon>
        <taxon>Thermoprotei</taxon>
        <taxon>Thermofilales</taxon>
        <taxon>Thermofilaceae</taxon>
        <taxon>Infirmifilum</taxon>
    </lineage>
</organism>
<name>A0A0F7CKU2_9CREN</name>
<evidence type="ECO:0008006" key="4">
    <source>
        <dbReference type="Google" id="ProtNLM"/>
    </source>
</evidence>
<dbReference type="InterPro" id="IPR011991">
    <property type="entry name" value="ArsR-like_HTH"/>
</dbReference>
<dbReference type="EMBL" id="CP009961">
    <property type="protein sequence ID" value="AKG38256.1"/>
    <property type="molecule type" value="Genomic_DNA"/>
</dbReference>
<dbReference type="InterPro" id="IPR000485">
    <property type="entry name" value="AsnC-type_HTH_dom"/>
</dbReference>
<dbReference type="InterPro" id="IPR036388">
    <property type="entry name" value="WH-like_DNA-bd_sf"/>
</dbReference>
<dbReference type="Proteomes" id="UP000067434">
    <property type="component" value="Chromosome"/>
</dbReference>
<dbReference type="PATRIC" id="fig|1550241.5.peg.350"/>
<dbReference type="GO" id="GO:0043565">
    <property type="term" value="F:sequence-specific DNA binding"/>
    <property type="evidence" value="ECO:0007669"/>
    <property type="project" value="InterPro"/>
</dbReference>
<evidence type="ECO:0000256" key="1">
    <source>
        <dbReference type="SAM" id="Phobius"/>
    </source>
</evidence>
<proteinExistence type="predicted"/>
<feature type="transmembrane region" description="Helical" evidence="1">
    <location>
        <begin position="178"/>
        <end position="202"/>
    </location>
</feature>
<dbReference type="OrthoDB" id="28494at2157"/>
<dbReference type="Pfam" id="PF13412">
    <property type="entry name" value="HTH_24"/>
    <property type="match status" value="1"/>
</dbReference>
<accession>A0A0F7CKU2</accession>
<sequence>MNRKLLLPACLLLILYSYLGLSQPVTGYEKLIIAPGNTLQGTILLTSQIDTISTVSLYGSVKAFTIYSKLEGVPLYNLTGNTLTVMVAAGDTVNITYFSQLSGDPLTLYVKGWNQSLELYIHANYVILGVEPIPDLVLREGNFTVFRYNRLEEDLSLSAMEVPVAEEKTGTYLQGKTWIPVQLVFAAIAIILVLVVVLLLILRRGRNKKSTFLSEEEEAIIDFLRKNGGKAYLKDLRESLGIPSTTLLRRVRRLEEKGLVKTLRAPGGLIVQLT</sequence>
<dbReference type="HOGENOM" id="CLU_1017884_0_0_2"/>
<dbReference type="AlphaFoldDB" id="A0A0F7CKU2"/>
<reference evidence="2 3" key="1">
    <citation type="journal article" date="2015" name="Stand. Genomic Sci.">
        <title>Complete genome sequence of and proposal of Thermofilum uzonense sp. nov. a novel hyperthermophilic crenarchaeon and emended description of the genus Thermofilum.</title>
        <authorList>
            <person name="Toshchakov S.V."/>
            <person name="Korzhenkov A.A."/>
            <person name="Samarov N.I."/>
            <person name="Mazunin I.O."/>
            <person name="Mozhey O.I."/>
            <person name="Shmyr I.S."/>
            <person name="Derbikova K.S."/>
            <person name="Taranov E.A."/>
            <person name="Dominova I.N."/>
            <person name="Bonch-Osmolovskaya E.A."/>
            <person name="Patrushev M.V."/>
            <person name="Podosokorskaya O.A."/>
            <person name="Kublanov I.V."/>
        </authorList>
    </citation>
    <scope>NUCLEOTIDE SEQUENCE [LARGE SCALE GENOMIC DNA]</scope>
    <source>
        <strain evidence="2 3">1807-2</strain>
    </source>
</reference>
<dbReference type="InterPro" id="IPR036390">
    <property type="entry name" value="WH_DNA-bd_sf"/>
</dbReference>
<dbReference type="GeneID" id="25400908"/>
<dbReference type="CDD" id="cd00090">
    <property type="entry name" value="HTH_ARSR"/>
    <property type="match status" value="1"/>
</dbReference>
<dbReference type="RefSeq" id="WP_052883618.1">
    <property type="nucleotide sequence ID" value="NZ_CP009961.1"/>
</dbReference>
<dbReference type="Gene3D" id="1.10.10.10">
    <property type="entry name" value="Winged helix-like DNA-binding domain superfamily/Winged helix DNA-binding domain"/>
    <property type="match status" value="1"/>
</dbReference>